<dbReference type="InterPro" id="IPR016181">
    <property type="entry name" value="Acyl_CoA_acyltransferase"/>
</dbReference>
<dbReference type="SUPFAM" id="SSF55729">
    <property type="entry name" value="Acyl-CoA N-acyltransferases (Nat)"/>
    <property type="match status" value="1"/>
</dbReference>
<gene>
    <name evidence="2" type="ORF">CVT26_004304</name>
</gene>
<dbReference type="InParanoid" id="A0A409WPR2"/>
<organism evidence="2 3">
    <name type="scientific">Gymnopilus dilepis</name>
    <dbReference type="NCBI Taxonomy" id="231916"/>
    <lineage>
        <taxon>Eukaryota</taxon>
        <taxon>Fungi</taxon>
        <taxon>Dikarya</taxon>
        <taxon>Basidiomycota</taxon>
        <taxon>Agaricomycotina</taxon>
        <taxon>Agaricomycetes</taxon>
        <taxon>Agaricomycetidae</taxon>
        <taxon>Agaricales</taxon>
        <taxon>Agaricineae</taxon>
        <taxon>Hymenogastraceae</taxon>
        <taxon>Gymnopilus</taxon>
    </lineage>
</organism>
<dbReference type="AlphaFoldDB" id="A0A409WPR2"/>
<dbReference type="PANTHER" id="PTHR42791:SF1">
    <property type="entry name" value="N-ACETYLTRANSFERASE DOMAIN-CONTAINING PROTEIN"/>
    <property type="match status" value="1"/>
</dbReference>
<dbReference type="Gene3D" id="3.40.630.30">
    <property type="match status" value="1"/>
</dbReference>
<protein>
    <recommendedName>
        <fullName evidence="1">N-acetyltransferase domain-containing protein</fullName>
    </recommendedName>
</protein>
<dbReference type="Pfam" id="PF13508">
    <property type="entry name" value="Acetyltransf_7"/>
    <property type="match status" value="1"/>
</dbReference>
<sequence>MSTCVSSPSSLDVGGILLMIGGDVELLPDFYRLSVRTAVLEGKVTICEEIKTGRILSVSCSYGPGQFFLGSQKQRDLGFNEFFNQLSIEGKQWWDEVSTLWIIGCTDFLTSEVKYFEKVQNMPSISCFKVVDSWFVTILATATSEQGKGYGSSVMREVQRIAAEDRTSVTLNTTSEKNVSFYSSLGFKVIQTSTRTTPYGTWTSYIMTWSKE</sequence>
<dbReference type="PANTHER" id="PTHR42791">
    <property type="entry name" value="GNAT FAMILY ACETYLTRANSFERASE"/>
    <property type="match status" value="1"/>
</dbReference>
<evidence type="ECO:0000313" key="3">
    <source>
        <dbReference type="Proteomes" id="UP000284706"/>
    </source>
</evidence>
<accession>A0A409WPR2</accession>
<dbReference type="GO" id="GO:0016747">
    <property type="term" value="F:acyltransferase activity, transferring groups other than amino-acyl groups"/>
    <property type="evidence" value="ECO:0007669"/>
    <property type="project" value="InterPro"/>
</dbReference>
<dbReference type="EMBL" id="NHYE01004945">
    <property type="protein sequence ID" value="PPQ80504.1"/>
    <property type="molecule type" value="Genomic_DNA"/>
</dbReference>
<comment type="caution">
    <text evidence="2">The sequence shown here is derived from an EMBL/GenBank/DDBJ whole genome shotgun (WGS) entry which is preliminary data.</text>
</comment>
<feature type="domain" description="N-acetyltransferase" evidence="1">
    <location>
        <begin position="136"/>
        <end position="188"/>
    </location>
</feature>
<reference evidence="2 3" key="1">
    <citation type="journal article" date="2018" name="Evol. Lett.">
        <title>Horizontal gene cluster transfer increased hallucinogenic mushroom diversity.</title>
        <authorList>
            <person name="Reynolds H.T."/>
            <person name="Vijayakumar V."/>
            <person name="Gluck-Thaler E."/>
            <person name="Korotkin H.B."/>
            <person name="Matheny P.B."/>
            <person name="Slot J.C."/>
        </authorList>
    </citation>
    <scope>NUCLEOTIDE SEQUENCE [LARGE SCALE GENOMIC DNA]</scope>
    <source>
        <strain evidence="2 3">SRW20</strain>
    </source>
</reference>
<name>A0A409WPR2_9AGAR</name>
<dbReference type="OrthoDB" id="61113at2759"/>
<keyword evidence="3" id="KW-1185">Reference proteome</keyword>
<dbReference type="InterPro" id="IPR000182">
    <property type="entry name" value="GNAT_dom"/>
</dbReference>
<evidence type="ECO:0000313" key="2">
    <source>
        <dbReference type="EMBL" id="PPQ80504.1"/>
    </source>
</evidence>
<proteinExistence type="predicted"/>
<evidence type="ECO:0000259" key="1">
    <source>
        <dbReference type="Pfam" id="PF13508"/>
    </source>
</evidence>
<dbReference type="InterPro" id="IPR052523">
    <property type="entry name" value="Trichothecene_AcTrans"/>
</dbReference>
<dbReference type="Proteomes" id="UP000284706">
    <property type="component" value="Unassembled WGS sequence"/>
</dbReference>
<dbReference type="STRING" id="231916.A0A409WPR2"/>